<comment type="caution">
    <text evidence="2">The sequence shown here is derived from an EMBL/GenBank/DDBJ whole genome shotgun (WGS) entry which is preliminary data.</text>
</comment>
<gene>
    <name evidence="2" type="ORF">D4764_03G0004820</name>
</gene>
<feature type="region of interest" description="Disordered" evidence="1">
    <location>
        <begin position="1"/>
        <end position="218"/>
    </location>
</feature>
<protein>
    <submittedName>
        <fullName evidence="2">Uncharacterized protein</fullName>
    </submittedName>
</protein>
<accession>A0A5C6N7J4</accession>
<evidence type="ECO:0000313" key="3">
    <source>
        <dbReference type="Proteomes" id="UP000324091"/>
    </source>
</evidence>
<feature type="compositionally biased region" description="Polar residues" evidence="1">
    <location>
        <begin position="149"/>
        <end position="194"/>
    </location>
</feature>
<feature type="compositionally biased region" description="Polar residues" evidence="1">
    <location>
        <begin position="72"/>
        <end position="81"/>
    </location>
</feature>
<evidence type="ECO:0000313" key="2">
    <source>
        <dbReference type="EMBL" id="TWW63474.1"/>
    </source>
</evidence>
<feature type="compositionally biased region" description="Basic and acidic residues" evidence="1">
    <location>
        <begin position="206"/>
        <end position="218"/>
    </location>
</feature>
<proteinExistence type="predicted"/>
<dbReference type="Proteomes" id="UP000324091">
    <property type="component" value="Chromosome 3"/>
</dbReference>
<feature type="compositionally biased region" description="Polar residues" evidence="1">
    <location>
        <begin position="88"/>
        <end position="99"/>
    </location>
</feature>
<evidence type="ECO:0000256" key="1">
    <source>
        <dbReference type="SAM" id="MobiDB-lite"/>
    </source>
</evidence>
<name>A0A5C6N7J4_9TELE</name>
<reference evidence="2 3" key="1">
    <citation type="submission" date="2019-04" db="EMBL/GenBank/DDBJ databases">
        <title>Chromosome genome assembly for Takifugu flavidus.</title>
        <authorList>
            <person name="Xiao S."/>
        </authorList>
    </citation>
    <scope>NUCLEOTIDE SEQUENCE [LARGE SCALE GENOMIC DNA]</scope>
    <source>
        <strain evidence="2">HTHZ2018</strain>
        <tissue evidence="2">Muscle</tissue>
    </source>
</reference>
<dbReference type="EMBL" id="RHFK02000016">
    <property type="protein sequence ID" value="TWW63474.1"/>
    <property type="molecule type" value="Genomic_DNA"/>
</dbReference>
<dbReference type="AlphaFoldDB" id="A0A5C6N7J4"/>
<sequence length="218" mass="23076">MWEERQDAAVGRLNIASKLDVDKSGSGPERRPGHRGGEVKGFIYTEGEHTSTETVLLDRMAIRRQRLPLQGPSASSQTSRSPPGLPGTRNTGESSNSCSPPGPARARESGASRTCPETLRAEAVLLDCKGGRSGPPGETEQQQERPSRKTGSSATGVALQGNRNTGTGEALQKTGSSETGVALQGNRNTGTGANTKEPKQAPTLDQRTDSQHEQTPRH</sequence>
<keyword evidence="3" id="KW-1185">Reference proteome</keyword>
<feature type="compositionally biased region" description="Basic and acidic residues" evidence="1">
    <location>
        <begin position="19"/>
        <end position="38"/>
    </location>
</feature>
<organism evidence="2 3">
    <name type="scientific">Takifugu flavidus</name>
    <name type="common">sansaifugu</name>
    <dbReference type="NCBI Taxonomy" id="433684"/>
    <lineage>
        <taxon>Eukaryota</taxon>
        <taxon>Metazoa</taxon>
        <taxon>Chordata</taxon>
        <taxon>Craniata</taxon>
        <taxon>Vertebrata</taxon>
        <taxon>Euteleostomi</taxon>
        <taxon>Actinopterygii</taxon>
        <taxon>Neopterygii</taxon>
        <taxon>Teleostei</taxon>
        <taxon>Neoteleostei</taxon>
        <taxon>Acanthomorphata</taxon>
        <taxon>Eupercaria</taxon>
        <taxon>Tetraodontiformes</taxon>
        <taxon>Tetradontoidea</taxon>
        <taxon>Tetraodontidae</taxon>
        <taxon>Takifugu</taxon>
    </lineage>
</organism>